<keyword evidence="4 8" id="KW-1133">Transmembrane helix</keyword>
<gene>
    <name evidence="9" type="ORF">NliqN6_5842</name>
</gene>
<dbReference type="EMBL" id="BLZA01000043">
    <property type="protein sequence ID" value="GHJ89440.1"/>
    <property type="molecule type" value="Genomic_DNA"/>
</dbReference>
<dbReference type="GO" id="GO:0006629">
    <property type="term" value="P:lipid metabolic process"/>
    <property type="evidence" value="ECO:0007669"/>
    <property type="project" value="UniProtKB-KW"/>
</dbReference>
<evidence type="ECO:0000256" key="1">
    <source>
        <dbReference type="ARBA" id="ARBA00004477"/>
    </source>
</evidence>
<evidence type="ECO:0000256" key="6">
    <source>
        <dbReference type="ARBA" id="ARBA00023136"/>
    </source>
</evidence>
<feature type="transmembrane region" description="Helical" evidence="8">
    <location>
        <begin position="348"/>
        <end position="368"/>
    </location>
</feature>
<dbReference type="OrthoDB" id="2593582at2759"/>
<dbReference type="PANTHER" id="PTHR21212">
    <property type="entry name" value="BERNARDINELLI-SEIP CONGENITAL LIPODYSTROPHY 2 HOMOLOG BSCL2 PROTEIN"/>
    <property type="match status" value="1"/>
</dbReference>
<comment type="caution">
    <text evidence="9">The sequence shown here is derived from an EMBL/GenBank/DDBJ whole genome shotgun (WGS) entry which is preliminary data.</text>
</comment>
<evidence type="ECO:0000313" key="9">
    <source>
        <dbReference type="EMBL" id="GHJ89440.1"/>
    </source>
</evidence>
<evidence type="ECO:0000313" key="10">
    <source>
        <dbReference type="Proteomes" id="UP000620104"/>
    </source>
</evidence>
<sequence length="457" mass="49240">MSAPSAIGLRQRGPLRSQDPRQLRNAPRTATRRTRDTDAGFGSYVLQVGKILALPITLPVRASYRILTSPSTISIGIKLALFGILLAISAAFTAIALAGFWYSGRGGSVVEAEGWFVYGSKTSPIPHAYIRLPNPEKSFTPGVGYDVDVELELVRPRQVNSEEGGNFMLGVDFYSQGNGEVLASVQQPCLPAQPYIPPSFPIRIIKAFTSPAIYLIQLPFKLNPTSLLYNPLKLLRATSAITRKRTKGNRETFVLTKPIISSVSSSALMALEGNRGFEGKGIVMRPDGRGKKGLIGAVQVSIGREDGTTRGEVKTTGWVVVKFTPRPTGLRYIFVSHPLIPLLVVPPFAFFISLSSATFSYFVISMFFSRPVKAQPSRFISNHPNQPESREKFPGNASGLASKASGNLDTNRDGVAMNKRTTLTNGVPVESGDKQAISSETGSNTGSTTSTVTGPSD</sequence>
<evidence type="ECO:0000256" key="4">
    <source>
        <dbReference type="ARBA" id="ARBA00022989"/>
    </source>
</evidence>
<dbReference type="CDD" id="cd23995">
    <property type="entry name" value="Seipin_BSCL2_like"/>
    <property type="match status" value="1"/>
</dbReference>
<feature type="compositionally biased region" description="Low complexity" evidence="7">
    <location>
        <begin position="438"/>
        <end position="457"/>
    </location>
</feature>
<keyword evidence="3" id="KW-0256">Endoplasmic reticulum</keyword>
<evidence type="ECO:0000256" key="2">
    <source>
        <dbReference type="ARBA" id="ARBA00022692"/>
    </source>
</evidence>
<dbReference type="GO" id="GO:0140042">
    <property type="term" value="P:lipid droplet formation"/>
    <property type="evidence" value="ECO:0007669"/>
    <property type="project" value="UniProtKB-ARBA"/>
</dbReference>
<dbReference type="PANTHER" id="PTHR21212:SF0">
    <property type="entry name" value="SEIPIN"/>
    <property type="match status" value="1"/>
</dbReference>
<keyword evidence="5" id="KW-0443">Lipid metabolism</keyword>
<dbReference type="AlphaFoldDB" id="A0A8H3YH08"/>
<feature type="region of interest" description="Disordered" evidence="7">
    <location>
        <begin position="1"/>
        <end position="35"/>
    </location>
</feature>
<feature type="transmembrane region" description="Helical" evidence="8">
    <location>
        <begin position="79"/>
        <end position="102"/>
    </location>
</feature>
<feature type="region of interest" description="Disordered" evidence="7">
    <location>
        <begin position="379"/>
        <end position="457"/>
    </location>
</feature>
<evidence type="ECO:0000256" key="7">
    <source>
        <dbReference type="SAM" id="MobiDB-lite"/>
    </source>
</evidence>
<dbReference type="InterPro" id="IPR009617">
    <property type="entry name" value="Seipin"/>
</dbReference>
<dbReference type="Proteomes" id="UP000620104">
    <property type="component" value="Unassembled WGS sequence"/>
</dbReference>
<protein>
    <recommendedName>
        <fullName evidence="11">Seipin</fullName>
    </recommendedName>
</protein>
<evidence type="ECO:0000256" key="5">
    <source>
        <dbReference type="ARBA" id="ARBA00023098"/>
    </source>
</evidence>
<evidence type="ECO:0000256" key="8">
    <source>
        <dbReference type="SAM" id="Phobius"/>
    </source>
</evidence>
<reference evidence="9" key="1">
    <citation type="submission" date="2020-07" db="EMBL/GenBank/DDBJ databases">
        <title>Draft Genome Sequence of a Deep-Sea Yeast, Naganishia (Cryptococcus) liquefaciens strain N6.</title>
        <authorList>
            <person name="Han Y.W."/>
            <person name="Kajitani R."/>
            <person name="Morimoto H."/>
            <person name="Parhat M."/>
            <person name="Tsubouchi H."/>
            <person name="Bakenova O."/>
            <person name="Ogata M."/>
            <person name="Argunhan B."/>
            <person name="Aoki R."/>
            <person name="Kajiwara S."/>
            <person name="Itoh T."/>
            <person name="Iwasaki H."/>
        </authorList>
    </citation>
    <scope>NUCLEOTIDE SEQUENCE</scope>
    <source>
        <strain evidence="9">N6</strain>
    </source>
</reference>
<evidence type="ECO:0008006" key="11">
    <source>
        <dbReference type="Google" id="ProtNLM"/>
    </source>
</evidence>
<name>A0A8H3YH08_9TREE</name>
<accession>A0A8H3YH08</accession>
<keyword evidence="2 8" id="KW-0812">Transmembrane</keyword>
<dbReference type="GO" id="GO:0005789">
    <property type="term" value="C:endoplasmic reticulum membrane"/>
    <property type="evidence" value="ECO:0007669"/>
    <property type="project" value="UniProtKB-SubCell"/>
</dbReference>
<organism evidence="9 10">
    <name type="scientific">Naganishia liquefaciens</name>
    <dbReference type="NCBI Taxonomy" id="104408"/>
    <lineage>
        <taxon>Eukaryota</taxon>
        <taxon>Fungi</taxon>
        <taxon>Dikarya</taxon>
        <taxon>Basidiomycota</taxon>
        <taxon>Agaricomycotina</taxon>
        <taxon>Tremellomycetes</taxon>
        <taxon>Filobasidiales</taxon>
        <taxon>Filobasidiaceae</taxon>
        <taxon>Naganishia</taxon>
    </lineage>
</organism>
<comment type="subcellular location">
    <subcellularLocation>
        <location evidence="1">Endoplasmic reticulum membrane</location>
        <topology evidence="1">Multi-pass membrane protein</topology>
    </subcellularLocation>
</comment>
<keyword evidence="10" id="KW-1185">Reference proteome</keyword>
<proteinExistence type="predicted"/>
<keyword evidence="6 8" id="KW-0472">Membrane</keyword>
<dbReference type="Pfam" id="PF06775">
    <property type="entry name" value="Seipin"/>
    <property type="match status" value="1"/>
</dbReference>
<evidence type="ECO:0000256" key="3">
    <source>
        <dbReference type="ARBA" id="ARBA00022824"/>
    </source>
</evidence>